<dbReference type="Gene3D" id="3.10.10.10">
    <property type="entry name" value="HIV Type 1 Reverse Transcriptase, subunit A, domain 1"/>
    <property type="match status" value="1"/>
</dbReference>
<evidence type="ECO:0000313" key="2">
    <source>
        <dbReference type="Proteomes" id="UP001454036"/>
    </source>
</evidence>
<dbReference type="AlphaFoldDB" id="A0AAV3QUR9"/>
<sequence length="97" mass="11135">MPGVDPALALHRLHVDPLFVPVKQRKRTFSEKKNLAIREEVFSLLKAGAIRELQFPNWIANVVLFKKPNNNGECAQISEILTRHVQMISTSYHAWDD</sequence>
<reference evidence="1 2" key="1">
    <citation type="submission" date="2024-01" db="EMBL/GenBank/DDBJ databases">
        <title>The complete chloroplast genome sequence of Lithospermum erythrorhizon: insights into the phylogenetic relationship among Boraginaceae species and the maternal lineages of purple gromwells.</title>
        <authorList>
            <person name="Okada T."/>
            <person name="Watanabe K."/>
        </authorList>
    </citation>
    <scope>NUCLEOTIDE SEQUENCE [LARGE SCALE GENOMIC DNA]</scope>
</reference>
<accession>A0AAV3QUR9</accession>
<proteinExistence type="predicted"/>
<comment type="caution">
    <text evidence="1">The sequence shown here is derived from an EMBL/GenBank/DDBJ whole genome shotgun (WGS) entry which is preliminary data.</text>
</comment>
<keyword evidence="2" id="KW-1185">Reference proteome</keyword>
<dbReference type="SUPFAM" id="SSF56672">
    <property type="entry name" value="DNA/RNA polymerases"/>
    <property type="match status" value="1"/>
</dbReference>
<dbReference type="InterPro" id="IPR043502">
    <property type="entry name" value="DNA/RNA_pol_sf"/>
</dbReference>
<protein>
    <submittedName>
        <fullName evidence="1">Uncharacterized protein</fullName>
    </submittedName>
</protein>
<gene>
    <name evidence="1" type="ORF">LIER_22323</name>
</gene>
<name>A0AAV3QUR9_LITER</name>
<dbReference type="EMBL" id="BAABME010006072">
    <property type="protein sequence ID" value="GAA0167378.1"/>
    <property type="molecule type" value="Genomic_DNA"/>
</dbReference>
<organism evidence="1 2">
    <name type="scientific">Lithospermum erythrorhizon</name>
    <name type="common">Purple gromwell</name>
    <name type="synonym">Lithospermum officinale var. erythrorhizon</name>
    <dbReference type="NCBI Taxonomy" id="34254"/>
    <lineage>
        <taxon>Eukaryota</taxon>
        <taxon>Viridiplantae</taxon>
        <taxon>Streptophyta</taxon>
        <taxon>Embryophyta</taxon>
        <taxon>Tracheophyta</taxon>
        <taxon>Spermatophyta</taxon>
        <taxon>Magnoliopsida</taxon>
        <taxon>eudicotyledons</taxon>
        <taxon>Gunneridae</taxon>
        <taxon>Pentapetalae</taxon>
        <taxon>asterids</taxon>
        <taxon>lamiids</taxon>
        <taxon>Boraginales</taxon>
        <taxon>Boraginaceae</taxon>
        <taxon>Boraginoideae</taxon>
        <taxon>Lithospermeae</taxon>
        <taxon>Lithospermum</taxon>
    </lineage>
</organism>
<dbReference type="Proteomes" id="UP001454036">
    <property type="component" value="Unassembled WGS sequence"/>
</dbReference>
<evidence type="ECO:0000313" key="1">
    <source>
        <dbReference type="EMBL" id="GAA0167378.1"/>
    </source>
</evidence>